<dbReference type="PANTHER" id="PTHR33164:SF43">
    <property type="entry name" value="HTH-TYPE TRANSCRIPTIONAL REPRESSOR YETL"/>
    <property type="match status" value="1"/>
</dbReference>
<dbReference type="InterPro" id="IPR000835">
    <property type="entry name" value="HTH_MarR-typ"/>
</dbReference>
<sequence length="147" mass="16138">MIGVNDGYAGWPTGRLLSMAARLVEHEWESVLREYDMSSAGLVVLHTVAAGPSSQREIARAARVTDQTASHTIERLVRSGYVTREVDPGDHRRRVVAATAAGRTVYESLVERERTDPRLIAAIGDSKAELRAILLKLIEMQSEGESP</sequence>
<dbReference type="GO" id="GO:0006950">
    <property type="term" value="P:response to stress"/>
    <property type="evidence" value="ECO:0007669"/>
    <property type="project" value="TreeGrafter"/>
</dbReference>
<dbReference type="PANTHER" id="PTHR33164">
    <property type="entry name" value="TRANSCRIPTIONAL REGULATOR, MARR FAMILY"/>
    <property type="match status" value="1"/>
</dbReference>
<protein>
    <submittedName>
        <fullName evidence="2">Putative MarR family transcriptional regulator</fullName>
    </submittedName>
</protein>
<keyword evidence="3" id="KW-1185">Reference proteome</keyword>
<name>M3UTX0_GORML</name>
<dbReference type="Pfam" id="PF12802">
    <property type="entry name" value="MarR_2"/>
    <property type="match status" value="1"/>
</dbReference>
<dbReference type="InterPro" id="IPR039422">
    <property type="entry name" value="MarR/SlyA-like"/>
</dbReference>
<dbReference type="STRING" id="410332.SAMN04488550_0339"/>
<dbReference type="SMART" id="SM00347">
    <property type="entry name" value="HTH_MARR"/>
    <property type="match status" value="1"/>
</dbReference>
<dbReference type="GO" id="GO:0003700">
    <property type="term" value="F:DNA-binding transcription factor activity"/>
    <property type="evidence" value="ECO:0007669"/>
    <property type="project" value="InterPro"/>
</dbReference>
<organism evidence="2 3">
    <name type="scientific">Gordonia malaquae NBRC 108250</name>
    <dbReference type="NCBI Taxonomy" id="1223542"/>
    <lineage>
        <taxon>Bacteria</taxon>
        <taxon>Bacillati</taxon>
        <taxon>Actinomycetota</taxon>
        <taxon>Actinomycetes</taxon>
        <taxon>Mycobacteriales</taxon>
        <taxon>Gordoniaceae</taxon>
        <taxon>Gordonia</taxon>
    </lineage>
</organism>
<dbReference type="SUPFAM" id="SSF46785">
    <property type="entry name" value="Winged helix' DNA-binding domain"/>
    <property type="match status" value="1"/>
</dbReference>
<feature type="domain" description="HTH marR-type" evidence="1">
    <location>
        <begin position="10"/>
        <end position="139"/>
    </location>
</feature>
<accession>M3UTX0</accession>
<gene>
    <name evidence="2" type="ORF">GM1_005_00100</name>
</gene>
<comment type="caution">
    <text evidence="2">The sequence shown here is derived from an EMBL/GenBank/DDBJ whole genome shotgun (WGS) entry which is preliminary data.</text>
</comment>
<reference evidence="2 3" key="1">
    <citation type="submission" date="2013-02" db="EMBL/GenBank/DDBJ databases">
        <title>Whole genome shotgun sequence of Gordonia malaquae NBRC 108250.</title>
        <authorList>
            <person name="Yoshida I."/>
            <person name="Hosoyama A."/>
            <person name="Tsuchikane K."/>
            <person name="Ando Y."/>
            <person name="Baba S."/>
            <person name="Ohji S."/>
            <person name="Hamada M."/>
            <person name="Tamura T."/>
            <person name="Yamazoe A."/>
            <person name="Yamazaki S."/>
            <person name="Fujita N."/>
        </authorList>
    </citation>
    <scope>NUCLEOTIDE SEQUENCE [LARGE SCALE GENOMIC DNA]</scope>
    <source>
        <strain evidence="2 3">NBRC 108250</strain>
    </source>
</reference>
<dbReference type="PROSITE" id="PS50995">
    <property type="entry name" value="HTH_MARR_2"/>
    <property type="match status" value="1"/>
</dbReference>
<proteinExistence type="predicted"/>
<dbReference type="eggNOG" id="COG1846">
    <property type="taxonomic scope" value="Bacteria"/>
</dbReference>
<evidence type="ECO:0000259" key="1">
    <source>
        <dbReference type="PROSITE" id="PS50995"/>
    </source>
</evidence>
<dbReference type="AlphaFoldDB" id="M3UTX0"/>
<dbReference type="Gene3D" id="1.10.10.10">
    <property type="entry name" value="Winged helix-like DNA-binding domain superfamily/Winged helix DNA-binding domain"/>
    <property type="match status" value="1"/>
</dbReference>
<dbReference type="Proteomes" id="UP000035009">
    <property type="component" value="Unassembled WGS sequence"/>
</dbReference>
<evidence type="ECO:0000313" key="3">
    <source>
        <dbReference type="Proteomes" id="UP000035009"/>
    </source>
</evidence>
<dbReference type="InterPro" id="IPR036388">
    <property type="entry name" value="WH-like_DNA-bd_sf"/>
</dbReference>
<evidence type="ECO:0000313" key="2">
    <source>
        <dbReference type="EMBL" id="GAC78827.1"/>
    </source>
</evidence>
<dbReference type="InterPro" id="IPR036390">
    <property type="entry name" value="WH_DNA-bd_sf"/>
</dbReference>
<dbReference type="EMBL" id="BAOP01000005">
    <property type="protein sequence ID" value="GAC78827.1"/>
    <property type="molecule type" value="Genomic_DNA"/>
</dbReference>